<protein>
    <submittedName>
        <fullName evidence="2">ArsR family transcriptional regulator</fullName>
    </submittedName>
</protein>
<dbReference type="InterPro" id="IPR036388">
    <property type="entry name" value="WH-like_DNA-bd_sf"/>
</dbReference>
<feature type="domain" description="Ribonuclease R winged-helix" evidence="1">
    <location>
        <begin position="27"/>
        <end position="79"/>
    </location>
</feature>
<dbReference type="EMBL" id="CP071503">
    <property type="protein sequence ID" value="QSX35505.1"/>
    <property type="molecule type" value="Genomic_DNA"/>
</dbReference>
<name>A0ABX7QX86_9GAMM</name>
<dbReference type="Pfam" id="PF08461">
    <property type="entry name" value="WHD_RNase_R"/>
    <property type="match status" value="1"/>
</dbReference>
<dbReference type="InterPro" id="IPR013668">
    <property type="entry name" value="RNase_R_HTH_12"/>
</dbReference>
<accession>A0ABX7QX86</accession>
<keyword evidence="3" id="KW-1185">Reference proteome</keyword>
<dbReference type="Gene3D" id="1.10.10.10">
    <property type="entry name" value="Winged helix-like DNA-binding domain superfamily/Winged helix DNA-binding domain"/>
    <property type="match status" value="1"/>
</dbReference>
<dbReference type="Proteomes" id="UP000662770">
    <property type="component" value="Chromosome"/>
</dbReference>
<evidence type="ECO:0000313" key="2">
    <source>
        <dbReference type="EMBL" id="QSX35505.1"/>
    </source>
</evidence>
<reference evidence="2 3" key="1">
    <citation type="submission" date="2021-03" db="EMBL/GenBank/DDBJ databases">
        <title>Novel species identification of genus Shewanella.</title>
        <authorList>
            <person name="Liu G."/>
            <person name="Zhang Q."/>
        </authorList>
    </citation>
    <scope>NUCLEOTIDE SEQUENCE [LARGE SCALE GENOMIC DNA]</scope>
    <source>
        <strain evidence="2 3">FJAT-51800</strain>
    </source>
</reference>
<sequence length="97" mass="10791">MRNVMAEHQRLSILISLEQVPGFQLNESIIRDTLDMYGLDIGRDALRTHLSWLEEQGLITIEQINNRVWVATITGRGEDVANGVAIVPGVKRPRAGG</sequence>
<gene>
    <name evidence="2" type="ORF">JYB87_12705</name>
</gene>
<evidence type="ECO:0000259" key="1">
    <source>
        <dbReference type="Pfam" id="PF08461"/>
    </source>
</evidence>
<organism evidence="2 3">
    <name type="scientific">Shewanella avicenniae</name>
    <dbReference type="NCBI Taxonomy" id="2814294"/>
    <lineage>
        <taxon>Bacteria</taxon>
        <taxon>Pseudomonadati</taxon>
        <taxon>Pseudomonadota</taxon>
        <taxon>Gammaproteobacteria</taxon>
        <taxon>Alteromonadales</taxon>
        <taxon>Shewanellaceae</taxon>
        <taxon>Shewanella</taxon>
    </lineage>
</organism>
<evidence type="ECO:0000313" key="3">
    <source>
        <dbReference type="Proteomes" id="UP000662770"/>
    </source>
</evidence>
<dbReference type="SUPFAM" id="SSF46785">
    <property type="entry name" value="Winged helix' DNA-binding domain"/>
    <property type="match status" value="1"/>
</dbReference>
<dbReference type="InterPro" id="IPR036390">
    <property type="entry name" value="WH_DNA-bd_sf"/>
</dbReference>
<proteinExistence type="predicted"/>